<dbReference type="OrthoDB" id="6422643at2759"/>
<dbReference type="GO" id="GO:0005525">
    <property type="term" value="F:GTP binding"/>
    <property type="evidence" value="ECO:0007669"/>
    <property type="project" value="UniProtKB-KW"/>
</dbReference>
<evidence type="ECO:0000256" key="2">
    <source>
        <dbReference type="ARBA" id="ARBA00023134"/>
    </source>
</evidence>
<dbReference type="InterPro" id="IPR001806">
    <property type="entry name" value="Small_GTPase"/>
</dbReference>
<dbReference type="GO" id="GO:0022412">
    <property type="term" value="P:cellular process involved in reproduction in multicellular organism"/>
    <property type="evidence" value="ECO:0007669"/>
    <property type="project" value="UniProtKB-ARBA"/>
</dbReference>
<dbReference type="InterPro" id="IPR003578">
    <property type="entry name" value="Small_GTPase_Rho"/>
</dbReference>
<evidence type="ECO:0000256" key="1">
    <source>
        <dbReference type="ARBA" id="ARBA00022741"/>
    </source>
</evidence>
<dbReference type="AlphaFoldDB" id="A0A8X6LKU6"/>
<evidence type="ECO:0000313" key="3">
    <source>
        <dbReference type="EMBL" id="GFR11094.1"/>
    </source>
</evidence>
<dbReference type="GO" id="GO:0003924">
    <property type="term" value="F:GTPase activity"/>
    <property type="evidence" value="ECO:0007669"/>
    <property type="project" value="InterPro"/>
</dbReference>
<accession>A0A8X6LKU6</accession>
<protein>
    <submittedName>
        <fullName evidence="3">Uncharacterized protein</fullName>
    </submittedName>
</protein>
<reference evidence="3" key="1">
    <citation type="submission" date="2020-07" db="EMBL/GenBank/DDBJ databases">
        <title>Multicomponent nature underlies the extraordinary mechanical properties of spider dragline silk.</title>
        <authorList>
            <person name="Kono N."/>
            <person name="Nakamura H."/>
            <person name="Mori M."/>
            <person name="Yoshida Y."/>
            <person name="Ohtoshi R."/>
            <person name="Malay A.D."/>
            <person name="Moran D.A.P."/>
            <person name="Tomita M."/>
            <person name="Numata K."/>
            <person name="Arakawa K."/>
        </authorList>
    </citation>
    <scope>NUCLEOTIDE SEQUENCE</scope>
</reference>
<sequence length="205" mass="23600">MASSRRCISCGNPETAPNETEVNILMVGLECCGKDNLINSFISNAEQYTCETRTFTNVYRCRFLFQGKYFRISIQNPSHINIMKPICHKGLQNCYISADVVIYCYGIDTPESLTILQKLLIPKVWKFTKNMPSVLVGNRVDLRNDPATIRRLAQRQMKPLTIDDGRQTRESFNINGFIECMDVNPSSVFNVFRMALTCFLRYFYT</sequence>
<dbReference type="GO" id="GO:0001667">
    <property type="term" value="P:ameboidal-type cell migration"/>
    <property type="evidence" value="ECO:0007669"/>
    <property type="project" value="UniProtKB-ARBA"/>
</dbReference>
<dbReference type="SUPFAM" id="SSF52540">
    <property type="entry name" value="P-loop containing nucleoside triphosphate hydrolases"/>
    <property type="match status" value="1"/>
</dbReference>
<dbReference type="PANTHER" id="PTHR24072">
    <property type="entry name" value="RHO FAMILY GTPASE"/>
    <property type="match status" value="1"/>
</dbReference>
<dbReference type="GO" id="GO:0035099">
    <property type="term" value="P:hemocyte migration"/>
    <property type="evidence" value="ECO:0007669"/>
    <property type="project" value="UniProtKB-ARBA"/>
</dbReference>
<dbReference type="Pfam" id="PF00071">
    <property type="entry name" value="Ras"/>
    <property type="match status" value="1"/>
</dbReference>
<dbReference type="Gene3D" id="3.40.50.300">
    <property type="entry name" value="P-loop containing nucleotide triphosphate hydrolases"/>
    <property type="match status" value="1"/>
</dbReference>
<evidence type="ECO:0000313" key="4">
    <source>
        <dbReference type="Proteomes" id="UP000887116"/>
    </source>
</evidence>
<dbReference type="InterPro" id="IPR027417">
    <property type="entry name" value="P-loop_NTPase"/>
</dbReference>
<dbReference type="GO" id="GO:0035006">
    <property type="term" value="P:melanization defense response"/>
    <property type="evidence" value="ECO:0007669"/>
    <property type="project" value="UniProtKB-ARBA"/>
</dbReference>
<name>A0A8X6LKU6_TRICU</name>
<proteinExistence type="predicted"/>
<organism evidence="3 4">
    <name type="scientific">Trichonephila clavata</name>
    <name type="common">Joro spider</name>
    <name type="synonym">Nephila clavata</name>
    <dbReference type="NCBI Taxonomy" id="2740835"/>
    <lineage>
        <taxon>Eukaryota</taxon>
        <taxon>Metazoa</taxon>
        <taxon>Ecdysozoa</taxon>
        <taxon>Arthropoda</taxon>
        <taxon>Chelicerata</taxon>
        <taxon>Arachnida</taxon>
        <taxon>Araneae</taxon>
        <taxon>Araneomorphae</taxon>
        <taxon>Entelegynae</taxon>
        <taxon>Araneoidea</taxon>
        <taxon>Nephilidae</taxon>
        <taxon>Trichonephila</taxon>
    </lineage>
</organism>
<gene>
    <name evidence="3" type="ORF">TNCT_23411</name>
</gene>
<keyword evidence="2" id="KW-0342">GTP-binding</keyword>
<dbReference type="SMART" id="SM00174">
    <property type="entry name" value="RHO"/>
    <property type="match status" value="1"/>
</dbReference>
<dbReference type="PRINTS" id="PR00449">
    <property type="entry name" value="RASTRNSFRMNG"/>
</dbReference>
<dbReference type="Proteomes" id="UP000887116">
    <property type="component" value="Unassembled WGS sequence"/>
</dbReference>
<dbReference type="GO" id="GO:0007264">
    <property type="term" value="P:small GTPase-mediated signal transduction"/>
    <property type="evidence" value="ECO:0007669"/>
    <property type="project" value="InterPro"/>
</dbReference>
<dbReference type="GO" id="GO:0003006">
    <property type="term" value="P:developmental process involved in reproduction"/>
    <property type="evidence" value="ECO:0007669"/>
    <property type="project" value="UniProtKB-ARBA"/>
</dbReference>
<dbReference type="EMBL" id="BMAO01026626">
    <property type="protein sequence ID" value="GFR11094.1"/>
    <property type="molecule type" value="Genomic_DNA"/>
</dbReference>
<comment type="caution">
    <text evidence="3">The sequence shown here is derived from an EMBL/GenBank/DDBJ whole genome shotgun (WGS) entry which is preliminary data.</text>
</comment>
<keyword evidence="1" id="KW-0547">Nucleotide-binding</keyword>
<keyword evidence="4" id="KW-1185">Reference proteome</keyword>